<keyword evidence="1" id="KW-0812">Transmembrane</keyword>
<organism evidence="2 3">
    <name type="scientific">Cucumis sativus</name>
    <name type="common">Cucumber</name>
    <dbReference type="NCBI Taxonomy" id="3659"/>
    <lineage>
        <taxon>Eukaryota</taxon>
        <taxon>Viridiplantae</taxon>
        <taxon>Streptophyta</taxon>
        <taxon>Embryophyta</taxon>
        <taxon>Tracheophyta</taxon>
        <taxon>Spermatophyta</taxon>
        <taxon>Magnoliopsida</taxon>
        <taxon>eudicotyledons</taxon>
        <taxon>Gunneridae</taxon>
        <taxon>Pentapetalae</taxon>
        <taxon>rosids</taxon>
        <taxon>fabids</taxon>
        <taxon>Cucurbitales</taxon>
        <taxon>Cucurbitaceae</taxon>
        <taxon>Benincaseae</taxon>
        <taxon>Cucumis</taxon>
    </lineage>
</organism>
<dbReference type="AlphaFoldDB" id="A0A0A0KE55"/>
<protein>
    <submittedName>
        <fullName evidence="2">Uncharacterized protein</fullName>
    </submittedName>
</protein>
<keyword evidence="1" id="KW-1133">Transmembrane helix</keyword>
<accession>A0A0A0KE55</accession>
<reference evidence="2 3" key="3">
    <citation type="journal article" date="2010" name="BMC Genomics">
        <title>Transcriptome sequencing and comparative analysis of cucumber flowers with different sex types.</title>
        <authorList>
            <person name="Guo S."/>
            <person name="Zheng Y."/>
            <person name="Joung J.G."/>
            <person name="Liu S."/>
            <person name="Zhang Z."/>
            <person name="Crasta O.R."/>
            <person name="Sobral B.W."/>
            <person name="Xu Y."/>
            <person name="Huang S."/>
            <person name="Fei Z."/>
        </authorList>
    </citation>
    <scope>NUCLEOTIDE SEQUENCE [LARGE SCALE GENOMIC DNA]</scope>
    <source>
        <strain evidence="3">cv. 9930</strain>
    </source>
</reference>
<gene>
    <name evidence="2" type="ORF">Csa_6G044020</name>
</gene>
<keyword evidence="1" id="KW-0472">Membrane</keyword>
<evidence type="ECO:0000313" key="2">
    <source>
        <dbReference type="EMBL" id="KGN46021.1"/>
    </source>
</evidence>
<reference evidence="2 3" key="2">
    <citation type="journal article" date="2009" name="PLoS ONE">
        <title>An integrated genetic and cytogenetic map of the cucumber genome.</title>
        <authorList>
            <person name="Ren Y."/>
            <person name="Zhang Z."/>
            <person name="Liu J."/>
            <person name="Staub J.E."/>
            <person name="Han Y."/>
            <person name="Cheng Z."/>
            <person name="Li X."/>
            <person name="Lu J."/>
            <person name="Miao H."/>
            <person name="Kang H."/>
            <person name="Xie B."/>
            <person name="Gu X."/>
            <person name="Wang X."/>
            <person name="Du Y."/>
            <person name="Jin W."/>
            <person name="Huang S."/>
        </authorList>
    </citation>
    <scope>NUCLEOTIDE SEQUENCE [LARGE SCALE GENOMIC DNA]</scope>
    <source>
        <strain evidence="3">cv. 9930</strain>
    </source>
</reference>
<dbReference type="Gramene" id="KGN46021">
    <property type="protein sequence ID" value="KGN46021"/>
    <property type="gene ID" value="Csa_6G044020"/>
</dbReference>
<reference evidence="2 3" key="4">
    <citation type="journal article" date="2011" name="BMC Genomics">
        <title>RNA-Seq improves annotation of protein-coding genes in the cucumber genome.</title>
        <authorList>
            <person name="Li Z."/>
            <person name="Zhang Z."/>
            <person name="Yan P."/>
            <person name="Huang S."/>
            <person name="Fei Z."/>
            <person name="Lin K."/>
        </authorList>
    </citation>
    <scope>NUCLEOTIDE SEQUENCE [LARGE SCALE GENOMIC DNA]</scope>
    <source>
        <strain evidence="3">cv. 9930</strain>
    </source>
</reference>
<feature type="transmembrane region" description="Helical" evidence="1">
    <location>
        <begin position="27"/>
        <end position="53"/>
    </location>
</feature>
<evidence type="ECO:0000256" key="1">
    <source>
        <dbReference type="SAM" id="Phobius"/>
    </source>
</evidence>
<sequence length="104" mass="11684">MNEHRLLCTAYDSIKAMRSEGFASVLFYSRFCCSLVCLVLVFLDLGQFLNAVLMKMQHRKQIIPPGSSQLCSIFKPNPTSTVLGLLKPSHSKIDLGSFKFPSHF</sequence>
<name>A0A0A0KE55_CUCSA</name>
<dbReference type="EMBL" id="CM002927">
    <property type="protein sequence ID" value="KGN46021.1"/>
    <property type="molecule type" value="Genomic_DNA"/>
</dbReference>
<keyword evidence="3" id="KW-1185">Reference proteome</keyword>
<dbReference type="Proteomes" id="UP000029981">
    <property type="component" value="Chromosome 6"/>
</dbReference>
<proteinExistence type="predicted"/>
<reference evidence="2 3" key="1">
    <citation type="journal article" date="2009" name="Nat. Genet.">
        <title>The genome of the cucumber, Cucumis sativus L.</title>
        <authorList>
            <person name="Huang S."/>
            <person name="Li R."/>
            <person name="Zhang Z."/>
            <person name="Li L."/>
            <person name="Gu X."/>
            <person name="Fan W."/>
            <person name="Lucas W.J."/>
            <person name="Wang X."/>
            <person name="Xie B."/>
            <person name="Ni P."/>
            <person name="Ren Y."/>
            <person name="Zhu H."/>
            <person name="Li J."/>
            <person name="Lin K."/>
            <person name="Jin W."/>
            <person name="Fei Z."/>
            <person name="Li G."/>
            <person name="Staub J."/>
            <person name="Kilian A."/>
            <person name="van der Vossen E.A."/>
            <person name="Wu Y."/>
            <person name="Guo J."/>
            <person name="He J."/>
            <person name="Jia Z."/>
            <person name="Ren Y."/>
            <person name="Tian G."/>
            <person name="Lu Y."/>
            <person name="Ruan J."/>
            <person name="Qian W."/>
            <person name="Wang M."/>
            <person name="Huang Q."/>
            <person name="Li B."/>
            <person name="Xuan Z."/>
            <person name="Cao J."/>
            <person name="Asan"/>
            <person name="Wu Z."/>
            <person name="Zhang J."/>
            <person name="Cai Q."/>
            <person name="Bai Y."/>
            <person name="Zhao B."/>
            <person name="Han Y."/>
            <person name="Li Y."/>
            <person name="Li X."/>
            <person name="Wang S."/>
            <person name="Shi Q."/>
            <person name="Liu S."/>
            <person name="Cho W.K."/>
            <person name="Kim J.Y."/>
            <person name="Xu Y."/>
            <person name="Heller-Uszynska K."/>
            <person name="Miao H."/>
            <person name="Cheng Z."/>
            <person name="Zhang S."/>
            <person name="Wu J."/>
            <person name="Yang Y."/>
            <person name="Kang H."/>
            <person name="Li M."/>
            <person name="Liang H."/>
            <person name="Ren X."/>
            <person name="Shi Z."/>
            <person name="Wen M."/>
            <person name="Jian M."/>
            <person name="Yang H."/>
            <person name="Zhang G."/>
            <person name="Yang Z."/>
            <person name="Chen R."/>
            <person name="Liu S."/>
            <person name="Li J."/>
            <person name="Ma L."/>
            <person name="Liu H."/>
            <person name="Zhou Y."/>
            <person name="Zhao J."/>
            <person name="Fang X."/>
            <person name="Li G."/>
            <person name="Fang L."/>
            <person name="Li Y."/>
            <person name="Liu D."/>
            <person name="Zheng H."/>
            <person name="Zhang Y."/>
            <person name="Qin N."/>
            <person name="Li Z."/>
            <person name="Yang G."/>
            <person name="Yang S."/>
            <person name="Bolund L."/>
            <person name="Kristiansen K."/>
            <person name="Zheng H."/>
            <person name="Li S."/>
            <person name="Zhang X."/>
            <person name="Yang H."/>
            <person name="Wang J."/>
            <person name="Sun R."/>
            <person name="Zhang B."/>
            <person name="Jiang S."/>
            <person name="Wang J."/>
            <person name="Du Y."/>
            <person name="Li S."/>
        </authorList>
    </citation>
    <scope>NUCLEOTIDE SEQUENCE [LARGE SCALE GENOMIC DNA]</scope>
    <source>
        <strain evidence="3">cv. 9930</strain>
    </source>
</reference>
<evidence type="ECO:0000313" key="3">
    <source>
        <dbReference type="Proteomes" id="UP000029981"/>
    </source>
</evidence>